<keyword evidence="1" id="KW-0732">Signal</keyword>
<feature type="signal peptide" evidence="1">
    <location>
        <begin position="1"/>
        <end position="24"/>
    </location>
</feature>
<gene>
    <name evidence="2" type="ORF">DNG_07465</name>
</gene>
<name>A0AAE8N4M5_9PEZI</name>
<feature type="chain" id="PRO_5041921445" evidence="1">
    <location>
        <begin position="25"/>
        <end position="193"/>
    </location>
</feature>
<protein>
    <submittedName>
        <fullName evidence="2">Uncharacterized protein</fullName>
    </submittedName>
</protein>
<comment type="caution">
    <text evidence="2">The sequence shown here is derived from an EMBL/GenBank/DDBJ whole genome shotgun (WGS) entry which is preliminary data.</text>
</comment>
<dbReference type="EMBL" id="ONZQ02000011">
    <property type="protein sequence ID" value="SPO04780.1"/>
    <property type="molecule type" value="Genomic_DNA"/>
</dbReference>
<keyword evidence="3" id="KW-1185">Reference proteome</keyword>
<dbReference type="AlphaFoldDB" id="A0AAE8N4M5"/>
<organism evidence="2 3">
    <name type="scientific">Cephalotrichum gorgonifer</name>
    <dbReference type="NCBI Taxonomy" id="2041049"/>
    <lineage>
        <taxon>Eukaryota</taxon>
        <taxon>Fungi</taxon>
        <taxon>Dikarya</taxon>
        <taxon>Ascomycota</taxon>
        <taxon>Pezizomycotina</taxon>
        <taxon>Sordariomycetes</taxon>
        <taxon>Hypocreomycetidae</taxon>
        <taxon>Microascales</taxon>
        <taxon>Microascaceae</taxon>
        <taxon>Cephalotrichum</taxon>
    </lineage>
</organism>
<proteinExistence type="predicted"/>
<evidence type="ECO:0000313" key="2">
    <source>
        <dbReference type="EMBL" id="SPO04780.1"/>
    </source>
</evidence>
<reference evidence="2" key="1">
    <citation type="submission" date="2018-03" db="EMBL/GenBank/DDBJ databases">
        <authorList>
            <person name="Guldener U."/>
        </authorList>
    </citation>
    <scope>NUCLEOTIDE SEQUENCE</scope>
</reference>
<sequence length="193" mass="20667">MSAKMRLVGLKLAWVSMGSTTLWAHGHLGGDLGEGDSSGGPAPQREGDLDWPTLVIEAGVSETLSELRGDMRWWFGASDHQVKIVLLAKLIQTERTVILEKWSEVQEPRAGAITGIAAQVQPRLQQTITITSPTALAGPASYVVHRGDLDWSLICCSCGRRSPPGPGEGDIALNIRTLQAYGEKARISGREGG</sequence>
<evidence type="ECO:0000256" key="1">
    <source>
        <dbReference type="SAM" id="SignalP"/>
    </source>
</evidence>
<evidence type="ECO:0000313" key="3">
    <source>
        <dbReference type="Proteomes" id="UP001187682"/>
    </source>
</evidence>
<dbReference type="Proteomes" id="UP001187682">
    <property type="component" value="Unassembled WGS sequence"/>
</dbReference>
<accession>A0AAE8N4M5</accession>